<evidence type="ECO:0000256" key="1">
    <source>
        <dbReference type="SAM" id="MobiDB-lite"/>
    </source>
</evidence>
<reference evidence="2" key="1">
    <citation type="submission" date="2016-07" db="EMBL/GenBank/DDBJ databases">
        <authorList>
            <person name="Bretaudeau A."/>
        </authorList>
    </citation>
    <scope>NUCLEOTIDE SEQUENCE</scope>
    <source>
        <strain evidence="2">Rice</strain>
        <tissue evidence="2">Whole body</tissue>
    </source>
</reference>
<feature type="compositionally biased region" description="Basic residues" evidence="1">
    <location>
        <begin position="75"/>
        <end position="93"/>
    </location>
</feature>
<feature type="compositionally biased region" description="Polar residues" evidence="1">
    <location>
        <begin position="98"/>
        <end position="108"/>
    </location>
</feature>
<name>A0A2H1WL03_SPOFR</name>
<evidence type="ECO:0000313" key="2">
    <source>
        <dbReference type="EMBL" id="SOQ53646.1"/>
    </source>
</evidence>
<accession>A0A2H1WL03</accession>
<dbReference type="EMBL" id="ODYU01009315">
    <property type="protein sequence ID" value="SOQ53646.1"/>
    <property type="molecule type" value="Genomic_DNA"/>
</dbReference>
<sequence>MGPMRELLHLLSIIGMAKTPKRTKICSRFHKCYAEITRDHTPYTIIREGIKTTFFVRIICLGKQYISCRSAARAARARQPRRRRRVAIRRLPRHAPSDNYSHSTTLIT</sequence>
<organism evidence="2">
    <name type="scientific">Spodoptera frugiperda</name>
    <name type="common">Fall armyworm</name>
    <dbReference type="NCBI Taxonomy" id="7108"/>
    <lineage>
        <taxon>Eukaryota</taxon>
        <taxon>Metazoa</taxon>
        <taxon>Ecdysozoa</taxon>
        <taxon>Arthropoda</taxon>
        <taxon>Hexapoda</taxon>
        <taxon>Insecta</taxon>
        <taxon>Pterygota</taxon>
        <taxon>Neoptera</taxon>
        <taxon>Endopterygota</taxon>
        <taxon>Lepidoptera</taxon>
        <taxon>Glossata</taxon>
        <taxon>Ditrysia</taxon>
        <taxon>Noctuoidea</taxon>
        <taxon>Noctuidae</taxon>
        <taxon>Amphipyrinae</taxon>
        <taxon>Spodoptera</taxon>
    </lineage>
</organism>
<dbReference type="AlphaFoldDB" id="A0A2H1WL03"/>
<protein>
    <submittedName>
        <fullName evidence="2">SFRICE_010185</fullName>
    </submittedName>
</protein>
<proteinExistence type="predicted"/>
<feature type="region of interest" description="Disordered" evidence="1">
    <location>
        <begin position="74"/>
        <end position="108"/>
    </location>
</feature>
<gene>
    <name evidence="2" type="ORF">SFRICE_010185</name>
</gene>